<proteinExistence type="inferred from homology"/>
<accession>A0AAE6VNL7</accession>
<gene>
    <name evidence="5" type="ORF">GWI30_06595</name>
</gene>
<dbReference type="PROSITE" id="PS00775">
    <property type="entry name" value="GLYCOSYL_HYDROL_F3"/>
    <property type="match status" value="1"/>
</dbReference>
<reference evidence="5 6" key="1">
    <citation type="submission" date="2020-01" db="EMBL/GenBank/DDBJ databases">
        <title>Complete genome of Aeromonas media MC64.</title>
        <authorList>
            <person name="Cao G."/>
            <person name="Fu J."/>
            <person name="Zhong C."/>
        </authorList>
    </citation>
    <scope>NUCLEOTIDE SEQUENCE [LARGE SCALE GENOMIC DNA]</scope>
    <source>
        <strain evidence="5 6">MC64</strain>
    </source>
</reference>
<dbReference type="RefSeq" id="WP_005328698.1">
    <property type="nucleotide sequence ID" value="NZ_CAWPID010000001.1"/>
</dbReference>
<dbReference type="Gene3D" id="3.20.20.300">
    <property type="entry name" value="Glycoside hydrolase, family 3, N-terminal domain"/>
    <property type="match status" value="1"/>
</dbReference>
<dbReference type="InterPro" id="IPR050226">
    <property type="entry name" value="NagZ_Beta-hexosaminidase"/>
</dbReference>
<dbReference type="InterPro" id="IPR019800">
    <property type="entry name" value="Glyco_hydro_3_AS"/>
</dbReference>
<keyword evidence="3" id="KW-0326">Glycosidase</keyword>
<dbReference type="InterPro" id="IPR036881">
    <property type="entry name" value="Glyco_hydro_3_C_sf"/>
</dbReference>
<evidence type="ECO:0000256" key="3">
    <source>
        <dbReference type="ARBA" id="ARBA00023295"/>
    </source>
</evidence>
<name>A0AAE6VNL7_AERME</name>
<dbReference type="EMBL" id="CP047962">
    <property type="protein sequence ID" value="QHQ50628.1"/>
    <property type="molecule type" value="Genomic_DNA"/>
</dbReference>
<evidence type="ECO:0000313" key="5">
    <source>
        <dbReference type="EMBL" id="QHQ50628.1"/>
    </source>
</evidence>
<dbReference type="Pfam" id="PF00933">
    <property type="entry name" value="Glyco_hydro_3"/>
    <property type="match status" value="1"/>
</dbReference>
<keyword evidence="2 5" id="KW-0378">Hydrolase</keyword>
<dbReference type="InterPro" id="IPR017853">
    <property type="entry name" value="GH"/>
</dbReference>
<dbReference type="GO" id="GO:0009254">
    <property type="term" value="P:peptidoglycan turnover"/>
    <property type="evidence" value="ECO:0007669"/>
    <property type="project" value="TreeGrafter"/>
</dbReference>
<dbReference type="InterPro" id="IPR001764">
    <property type="entry name" value="Glyco_hydro_3_N"/>
</dbReference>
<dbReference type="PANTHER" id="PTHR30480:SF16">
    <property type="entry name" value="GLYCOSIDE HYDROLASE FAMILY 3 DOMAIN PROTEIN"/>
    <property type="match status" value="1"/>
</dbReference>
<evidence type="ECO:0000256" key="1">
    <source>
        <dbReference type="ARBA" id="ARBA00005336"/>
    </source>
</evidence>
<dbReference type="SUPFAM" id="SSF51445">
    <property type="entry name" value="(Trans)glycosidases"/>
    <property type="match status" value="1"/>
</dbReference>
<evidence type="ECO:0000313" key="6">
    <source>
        <dbReference type="Proteomes" id="UP000463871"/>
    </source>
</evidence>
<comment type="similarity">
    <text evidence="1">Belongs to the glycosyl hydrolase 3 family.</text>
</comment>
<dbReference type="GO" id="GO:0005975">
    <property type="term" value="P:carbohydrate metabolic process"/>
    <property type="evidence" value="ECO:0007669"/>
    <property type="project" value="InterPro"/>
</dbReference>
<sequence>MKMDPKVASIISSWSLKEKVGQLFILAFPGKSAEQARTMIVEYNLGGCYLSQDNGDTFAEAQQLTRELASIGAEQGRLPLLLGVDQEGAWGVLVGESTTGPGNLALGVAETGQGTEAMYKAMAEEMRLAGFNCILGPCCDVNFNPSSPIIDSRSFGDRPAKVALHAAAAVRGLHQWGICGSGKHFPGHGDTQGDTHREIPRVDKSLSELREQDLRPFQAAIDAGVDLIMTSHILYPQLDSQHPATLSSIILQDLLRTEMGFEGVIISDSMNMGAIVHHYSPATAAVLALKAGINMIMLSEEHYDHSDSYLDKQFAMIHGIMAAVATGDLDEAVIDAALARILAFKLAKLVPMALYQPTDMAANQQVANRCANQALTWLRQVPELGEGPFYVLNATPATSYHNLTNPRGIGPNQREPAFDHFLAALDQGARRVLSVTPEQLTTVGDDWLLVVTEHHPLPGEDFAQGEAQALVRRLSREVEKLIVVALRSPYDLLGYPDVRYYLCSHSARPESARAAAKVLNGTLATQHSRAVSLVS</sequence>
<protein>
    <submittedName>
        <fullName evidence="5">Glycosyl hydrolase family 3</fullName>
    </submittedName>
</protein>
<evidence type="ECO:0000256" key="2">
    <source>
        <dbReference type="ARBA" id="ARBA00022801"/>
    </source>
</evidence>
<dbReference type="AlphaFoldDB" id="A0AAE6VNL7"/>
<dbReference type="PANTHER" id="PTHR30480">
    <property type="entry name" value="BETA-HEXOSAMINIDASE-RELATED"/>
    <property type="match status" value="1"/>
</dbReference>
<dbReference type="GO" id="GO:0004553">
    <property type="term" value="F:hydrolase activity, hydrolyzing O-glycosyl compounds"/>
    <property type="evidence" value="ECO:0007669"/>
    <property type="project" value="InterPro"/>
</dbReference>
<evidence type="ECO:0000259" key="4">
    <source>
        <dbReference type="Pfam" id="PF00933"/>
    </source>
</evidence>
<feature type="domain" description="Glycoside hydrolase family 3 N-terminal" evidence="4">
    <location>
        <begin position="16"/>
        <end position="342"/>
    </location>
</feature>
<dbReference type="Proteomes" id="UP000463871">
    <property type="component" value="Chromosome"/>
</dbReference>
<organism evidence="5 6">
    <name type="scientific">Aeromonas media</name>
    <dbReference type="NCBI Taxonomy" id="651"/>
    <lineage>
        <taxon>Bacteria</taxon>
        <taxon>Pseudomonadati</taxon>
        <taxon>Pseudomonadota</taxon>
        <taxon>Gammaproteobacteria</taxon>
        <taxon>Aeromonadales</taxon>
        <taxon>Aeromonadaceae</taxon>
        <taxon>Aeromonas</taxon>
    </lineage>
</organism>
<dbReference type="InterPro" id="IPR036962">
    <property type="entry name" value="Glyco_hydro_3_N_sf"/>
</dbReference>
<dbReference type="Gene3D" id="3.40.50.1700">
    <property type="entry name" value="Glycoside hydrolase family 3 C-terminal domain"/>
    <property type="match status" value="1"/>
</dbReference>